<reference evidence="6" key="1">
    <citation type="journal article" date="2019" name="Int. J. Syst. Evol. Microbiol.">
        <title>The Global Catalogue of Microorganisms (GCM) 10K type strain sequencing project: providing services to taxonomists for standard genome sequencing and annotation.</title>
        <authorList>
            <consortium name="The Broad Institute Genomics Platform"/>
            <consortium name="The Broad Institute Genome Sequencing Center for Infectious Disease"/>
            <person name="Wu L."/>
            <person name="Ma J."/>
        </authorList>
    </citation>
    <scope>NUCLEOTIDE SEQUENCE [LARGE SCALE GENOMIC DNA]</scope>
    <source>
        <strain evidence="6">CCUG 63419</strain>
    </source>
</reference>
<keyword evidence="2" id="KW-0342">GTP-binding</keyword>
<dbReference type="EMBL" id="JBHTIT010000001">
    <property type="protein sequence ID" value="MFD0949456.1"/>
    <property type="molecule type" value="Genomic_DNA"/>
</dbReference>
<organism evidence="5 6">
    <name type="scientific">Paraperlucidibaca wandonensis</name>
    <dbReference type="NCBI Taxonomy" id="1268273"/>
    <lineage>
        <taxon>Bacteria</taxon>
        <taxon>Pseudomonadati</taxon>
        <taxon>Pseudomonadota</taxon>
        <taxon>Gammaproteobacteria</taxon>
        <taxon>Moraxellales</taxon>
        <taxon>Moraxellaceae</taxon>
        <taxon>Paraperlucidibaca</taxon>
    </lineage>
</organism>
<comment type="caution">
    <text evidence="5">The sequence shown here is derived from an EMBL/GenBank/DDBJ whole genome shotgun (WGS) entry which is preliminary data.</text>
</comment>
<feature type="domain" description="SRP54-type proteins GTP-binding" evidence="4">
    <location>
        <begin position="294"/>
        <end position="484"/>
    </location>
</feature>
<keyword evidence="1" id="KW-0547">Nucleotide-binding</keyword>
<dbReference type="Proteomes" id="UP001597044">
    <property type="component" value="Unassembled WGS sequence"/>
</dbReference>
<dbReference type="InterPro" id="IPR027417">
    <property type="entry name" value="P-loop_NTPase"/>
</dbReference>
<evidence type="ECO:0000256" key="1">
    <source>
        <dbReference type="ARBA" id="ARBA00022741"/>
    </source>
</evidence>
<gene>
    <name evidence="5" type="ORF">ACFQ0F_03470</name>
</gene>
<dbReference type="SUPFAM" id="SSF52540">
    <property type="entry name" value="P-loop containing nucleoside triphosphate hydrolases"/>
    <property type="match status" value="1"/>
</dbReference>
<dbReference type="Gene3D" id="3.40.50.300">
    <property type="entry name" value="P-loop containing nucleotide triphosphate hydrolases"/>
    <property type="match status" value="1"/>
</dbReference>
<dbReference type="InterPro" id="IPR000897">
    <property type="entry name" value="SRP54_GTPase_dom"/>
</dbReference>
<dbReference type="SMART" id="SM00382">
    <property type="entry name" value="AAA"/>
    <property type="match status" value="1"/>
</dbReference>
<dbReference type="SMART" id="SM00962">
    <property type="entry name" value="SRP54"/>
    <property type="match status" value="1"/>
</dbReference>
<name>A0ABW3HDX3_9GAMM</name>
<feature type="domain" description="AAA+ ATPase" evidence="3">
    <location>
        <begin position="293"/>
        <end position="433"/>
    </location>
</feature>
<accession>A0ABW3HDX3</accession>
<dbReference type="InterPro" id="IPR003593">
    <property type="entry name" value="AAA+_ATPase"/>
</dbReference>
<keyword evidence="6" id="KW-1185">Reference proteome</keyword>
<evidence type="ECO:0008006" key="7">
    <source>
        <dbReference type="Google" id="ProtNLM"/>
    </source>
</evidence>
<dbReference type="Pfam" id="PF00448">
    <property type="entry name" value="SRP54"/>
    <property type="match status" value="1"/>
</dbReference>
<evidence type="ECO:0000259" key="3">
    <source>
        <dbReference type="SMART" id="SM00382"/>
    </source>
</evidence>
<evidence type="ECO:0000256" key="2">
    <source>
        <dbReference type="ARBA" id="ARBA00023134"/>
    </source>
</evidence>
<evidence type="ECO:0000313" key="5">
    <source>
        <dbReference type="EMBL" id="MFD0949456.1"/>
    </source>
</evidence>
<protein>
    <recommendedName>
        <fullName evidence="7">Flagella-associated GTP-binding protein</fullName>
    </recommendedName>
</protein>
<evidence type="ECO:0000313" key="6">
    <source>
        <dbReference type="Proteomes" id="UP001597044"/>
    </source>
</evidence>
<dbReference type="RefSeq" id="WP_340674573.1">
    <property type="nucleotide sequence ID" value="NZ_JBHTIT010000001.1"/>
</dbReference>
<sequence length="508" mass="52657">MKIRKFKAANSHLGMRMIRDALGDDASILACYEVAGGVELIATADDLSAIVNSKGQPIDASANRAAEIASAITPADQIARRQENLRHLGMAVDGGAGSGQRIAGDGVSATISSAGSSADVLMRNTRQTASATTSSFVASVKEASNHAIEASKKAANALAGNRVKAVSPAPAAATPTANIAKPAAKPAVAKPTLVKKPIVPAEDSDKAQADILALKQELGSIRHWLENHLRQASVSSHADLPDELTQWADALGLGNQWLLAKPALLDAVKAGMPAPEAIAKSLAQGVHASALPERGVVFIIGPAGAGKTTLVNKLVMSDIRRHGHGGLTLVTTDGNRLGAQEQLRAAGRVLDVPVHSAFTPDDLRDTLARLSQERLVIIDTAGLQARNDASLKALMMQLACAPHAEVILALPSDADPRSLRALMSRCAGLPLASVALTRVDMSYALAPVLSLLSDYGLTLSAINQSPRMTDGIETANKDIEVLLAAAMVQADELINHSAGTAPKQAQSA</sequence>
<proteinExistence type="predicted"/>
<evidence type="ECO:0000259" key="4">
    <source>
        <dbReference type="SMART" id="SM00962"/>
    </source>
</evidence>